<dbReference type="InterPro" id="IPR036388">
    <property type="entry name" value="WH-like_DNA-bd_sf"/>
</dbReference>
<dbReference type="Proteomes" id="UP000092460">
    <property type="component" value="Unassembled WGS sequence"/>
</dbReference>
<evidence type="ECO:0000256" key="1">
    <source>
        <dbReference type="ARBA" id="ARBA00004123"/>
    </source>
</evidence>
<accession>A0A1B0BA11</accession>
<dbReference type="AlphaFoldDB" id="A0A1B0BA11"/>
<keyword evidence="2" id="KW-0238">DNA-binding</keyword>
<organism evidence="4 5">
    <name type="scientific">Glossina palpalis gambiensis</name>
    <dbReference type="NCBI Taxonomy" id="67801"/>
    <lineage>
        <taxon>Eukaryota</taxon>
        <taxon>Metazoa</taxon>
        <taxon>Ecdysozoa</taxon>
        <taxon>Arthropoda</taxon>
        <taxon>Hexapoda</taxon>
        <taxon>Insecta</taxon>
        <taxon>Pterygota</taxon>
        <taxon>Neoptera</taxon>
        <taxon>Endopterygota</taxon>
        <taxon>Diptera</taxon>
        <taxon>Brachycera</taxon>
        <taxon>Muscomorpha</taxon>
        <taxon>Hippoboscoidea</taxon>
        <taxon>Glossinidae</taxon>
        <taxon>Glossina</taxon>
    </lineage>
</organism>
<dbReference type="EnsemblMetazoa" id="GPPI023538-RA">
    <property type="protein sequence ID" value="GPPI023538-PA"/>
    <property type="gene ID" value="GPPI023538"/>
</dbReference>
<dbReference type="PANTHER" id="PTHR19303:SF52">
    <property type="entry name" value="TIGGER TRANSPOSABLE ELEMENT-DERIVED PROTEIN 6"/>
    <property type="match status" value="1"/>
</dbReference>
<dbReference type="VEuPathDB" id="VectorBase:GPPI023538"/>
<dbReference type="InterPro" id="IPR009057">
    <property type="entry name" value="Homeodomain-like_sf"/>
</dbReference>
<dbReference type="InterPro" id="IPR006600">
    <property type="entry name" value="HTH_CenpB_DNA-bd_dom"/>
</dbReference>
<dbReference type="GO" id="GO:0003677">
    <property type="term" value="F:DNA binding"/>
    <property type="evidence" value="ECO:0007669"/>
    <property type="project" value="UniProtKB-KW"/>
</dbReference>
<dbReference type="Gene3D" id="1.10.10.60">
    <property type="entry name" value="Homeodomain-like"/>
    <property type="match status" value="1"/>
</dbReference>
<dbReference type="STRING" id="67801.A0A1B0BA11"/>
<proteinExistence type="predicted"/>
<feature type="domain" description="HTH CENPB-type" evidence="3">
    <location>
        <begin position="45"/>
        <end position="125"/>
    </location>
</feature>
<sequence length="168" mass="18504">MLDRLRLGELFASISCSSNVNESTVRSIKKSEDKIRSSVASTSLSAKVVRDPAIEKIKVASSLLIEDRNQKRVPLSGPMVREKAKCLYAHSKEPYGSCSGKDGIFQASGGWFNKFKVKQSLHNIKMVGEAASANTAAAERCPEEFANLLVERGYKPEQEFNTDETALF</sequence>
<evidence type="ECO:0000313" key="5">
    <source>
        <dbReference type="Proteomes" id="UP000092460"/>
    </source>
</evidence>
<dbReference type="InterPro" id="IPR050863">
    <property type="entry name" value="CenT-Element_Derived"/>
</dbReference>
<dbReference type="SUPFAM" id="SSF46689">
    <property type="entry name" value="Homeodomain-like"/>
    <property type="match status" value="1"/>
</dbReference>
<dbReference type="Pfam" id="PF03221">
    <property type="entry name" value="HTH_Tnp_Tc5"/>
    <property type="match status" value="1"/>
</dbReference>
<dbReference type="EMBL" id="JXJN01010678">
    <property type="status" value="NOT_ANNOTATED_CDS"/>
    <property type="molecule type" value="Genomic_DNA"/>
</dbReference>
<dbReference type="Gene3D" id="1.10.10.10">
    <property type="entry name" value="Winged helix-like DNA-binding domain superfamily/Winged helix DNA-binding domain"/>
    <property type="match status" value="1"/>
</dbReference>
<dbReference type="PANTHER" id="PTHR19303">
    <property type="entry name" value="TRANSPOSON"/>
    <property type="match status" value="1"/>
</dbReference>
<protein>
    <recommendedName>
        <fullName evidence="3">HTH CENPB-type domain-containing protein</fullName>
    </recommendedName>
</protein>
<evidence type="ECO:0000259" key="3">
    <source>
        <dbReference type="PROSITE" id="PS51253"/>
    </source>
</evidence>
<dbReference type="GO" id="GO:0005634">
    <property type="term" value="C:nucleus"/>
    <property type="evidence" value="ECO:0007669"/>
    <property type="project" value="UniProtKB-SubCell"/>
</dbReference>
<dbReference type="PROSITE" id="PS51253">
    <property type="entry name" value="HTH_CENPB"/>
    <property type="match status" value="1"/>
</dbReference>
<reference evidence="5" key="1">
    <citation type="submission" date="2015-01" db="EMBL/GenBank/DDBJ databases">
        <authorList>
            <person name="Aksoy S."/>
            <person name="Warren W."/>
            <person name="Wilson R.K."/>
        </authorList>
    </citation>
    <scope>NUCLEOTIDE SEQUENCE [LARGE SCALE GENOMIC DNA]</scope>
    <source>
        <strain evidence="5">IAEA</strain>
    </source>
</reference>
<keyword evidence="5" id="KW-1185">Reference proteome</keyword>
<reference evidence="4" key="2">
    <citation type="submission" date="2020-05" db="UniProtKB">
        <authorList>
            <consortium name="EnsemblMetazoa"/>
        </authorList>
    </citation>
    <scope>IDENTIFICATION</scope>
    <source>
        <strain evidence="4">IAEA</strain>
    </source>
</reference>
<evidence type="ECO:0000256" key="2">
    <source>
        <dbReference type="ARBA" id="ARBA00023125"/>
    </source>
</evidence>
<comment type="subcellular location">
    <subcellularLocation>
        <location evidence="1">Nucleus</location>
    </subcellularLocation>
</comment>
<evidence type="ECO:0000313" key="4">
    <source>
        <dbReference type="EnsemblMetazoa" id="GPPI023538-PA"/>
    </source>
</evidence>
<name>A0A1B0BA11_9MUSC</name>